<evidence type="ECO:0000259" key="1">
    <source>
        <dbReference type="Pfam" id="PF00732"/>
    </source>
</evidence>
<dbReference type="AlphaFoldDB" id="A0AAV9QJR6"/>
<name>A0AAV9QJR6_9PEZI</name>
<dbReference type="InterPro" id="IPR036188">
    <property type="entry name" value="FAD/NAD-bd_sf"/>
</dbReference>
<proteinExistence type="predicted"/>
<dbReference type="SUPFAM" id="SSF51905">
    <property type="entry name" value="FAD/NAD(P)-binding domain"/>
    <property type="match status" value="1"/>
</dbReference>
<dbReference type="InterPro" id="IPR000172">
    <property type="entry name" value="GMC_OxRdtase_N"/>
</dbReference>
<keyword evidence="3" id="KW-1185">Reference proteome</keyword>
<sequence length="542" mass="59002">MDLQYQYIVLGGGAAGCPLAATLAKNGRTLLLERGPVSVRDKSNSTCCDKDAATWHRTEGGSWAATANVLGGGSAINAGVFMKEAIDSPFFQAHPFLETDKVQQAYAEVTKTVTHKRTASTLFGTDMVAAMKDIGLGKEVVRTNTTHYGIYHPSSLFDERGIRCSAVDFLPLECDATSEYLTVKTDIRVTRVVFDAHKTGRPRAIGFEYEDLSQVNPTTKLLLQPSAHYFLSCGAIHTPRLLMLCGVGNAADLSRHNIPVVLDQPHVGQHLKDKAVVAISLSSSRPVAKTVVDTMASTPDFTIGTASGGRLASYIGPSTLAMIPKPHRTSTARRTASWVLGLLPQALLKVVNQQITMYTMLSNPTSEGSVELSSADVHAEPMIRTAGYQTSEEVEAAAKGLAVISALIHSPSLYKYARSIADLNSTLFRIAGPVFPERVLSHYSQPDKQGPTSPLTFPILPNTNIESPRKRQKLRSWLNNMHSEGWTYTVPSRSLGKRLRRKLSYTTITAPWIRAIMGINEVAEPVPGFWFFCAVGVENSWV</sequence>
<evidence type="ECO:0000313" key="2">
    <source>
        <dbReference type="EMBL" id="KAK5545398.1"/>
    </source>
</evidence>
<dbReference type="GO" id="GO:0016614">
    <property type="term" value="F:oxidoreductase activity, acting on CH-OH group of donors"/>
    <property type="evidence" value="ECO:0007669"/>
    <property type="project" value="InterPro"/>
</dbReference>
<evidence type="ECO:0000313" key="3">
    <source>
        <dbReference type="Proteomes" id="UP001345827"/>
    </source>
</evidence>
<dbReference type="PANTHER" id="PTHR45968">
    <property type="entry name" value="OSJNBA0019K04.7 PROTEIN"/>
    <property type="match status" value="1"/>
</dbReference>
<dbReference type="SUPFAM" id="SSF54373">
    <property type="entry name" value="FAD-linked reductases, C-terminal domain"/>
    <property type="match status" value="1"/>
</dbReference>
<dbReference type="Proteomes" id="UP001345827">
    <property type="component" value="Unassembled WGS sequence"/>
</dbReference>
<dbReference type="Gene3D" id="3.50.50.60">
    <property type="entry name" value="FAD/NAD(P)-binding domain"/>
    <property type="match status" value="1"/>
</dbReference>
<gene>
    <name evidence="2" type="ORF">LTR25_000405</name>
</gene>
<dbReference type="Gene3D" id="3.30.410.40">
    <property type="match status" value="1"/>
</dbReference>
<dbReference type="EMBL" id="JAXLQG010000001">
    <property type="protein sequence ID" value="KAK5545398.1"/>
    <property type="molecule type" value="Genomic_DNA"/>
</dbReference>
<feature type="domain" description="Glucose-methanol-choline oxidoreductase N-terminal" evidence="1">
    <location>
        <begin position="5"/>
        <end position="274"/>
    </location>
</feature>
<dbReference type="PANTHER" id="PTHR45968:SF3">
    <property type="entry name" value="OS04G0573100 PROTEIN"/>
    <property type="match status" value="1"/>
</dbReference>
<reference evidence="2 3" key="1">
    <citation type="submission" date="2023-06" db="EMBL/GenBank/DDBJ databases">
        <title>Black Yeasts Isolated from many extreme environments.</title>
        <authorList>
            <person name="Coleine C."/>
            <person name="Stajich J.E."/>
            <person name="Selbmann L."/>
        </authorList>
    </citation>
    <scope>NUCLEOTIDE SEQUENCE [LARGE SCALE GENOMIC DNA]</scope>
    <source>
        <strain evidence="2 3">CCFEE 5887</strain>
    </source>
</reference>
<organism evidence="2 3">
    <name type="scientific">Vermiconidia calcicola</name>
    <dbReference type="NCBI Taxonomy" id="1690605"/>
    <lineage>
        <taxon>Eukaryota</taxon>
        <taxon>Fungi</taxon>
        <taxon>Dikarya</taxon>
        <taxon>Ascomycota</taxon>
        <taxon>Pezizomycotina</taxon>
        <taxon>Dothideomycetes</taxon>
        <taxon>Dothideomycetidae</taxon>
        <taxon>Mycosphaerellales</taxon>
        <taxon>Extremaceae</taxon>
        <taxon>Vermiconidia</taxon>
    </lineage>
</organism>
<protein>
    <recommendedName>
        <fullName evidence="1">Glucose-methanol-choline oxidoreductase N-terminal domain-containing protein</fullName>
    </recommendedName>
</protein>
<accession>A0AAV9QJR6</accession>
<comment type="caution">
    <text evidence="2">The sequence shown here is derived from an EMBL/GenBank/DDBJ whole genome shotgun (WGS) entry which is preliminary data.</text>
</comment>
<dbReference type="Pfam" id="PF00732">
    <property type="entry name" value="GMC_oxred_N"/>
    <property type="match status" value="1"/>
</dbReference>
<dbReference type="GO" id="GO:0050660">
    <property type="term" value="F:flavin adenine dinucleotide binding"/>
    <property type="evidence" value="ECO:0007669"/>
    <property type="project" value="InterPro"/>
</dbReference>
<dbReference type="InterPro" id="IPR051871">
    <property type="entry name" value="GMC_Oxidoreductase-Related"/>
</dbReference>